<name>A0AAN5C4Z7_9BILA</name>
<feature type="non-terminal residue" evidence="1">
    <location>
        <position position="1"/>
    </location>
</feature>
<dbReference type="EMBL" id="BTRK01000002">
    <property type="protein sequence ID" value="GMR37533.1"/>
    <property type="molecule type" value="Genomic_DNA"/>
</dbReference>
<gene>
    <name evidence="1" type="ORF">PMAYCL1PPCAC_07728</name>
</gene>
<reference evidence="2" key="1">
    <citation type="submission" date="2022-10" db="EMBL/GenBank/DDBJ databases">
        <title>Genome assembly of Pristionchus species.</title>
        <authorList>
            <person name="Yoshida K."/>
            <person name="Sommer R.J."/>
        </authorList>
    </citation>
    <scope>NUCLEOTIDE SEQUENCE [LARGE SCALE GENOMIC DNA]</scope>
    <source>
        <strain evidence="2">RS5460</strain>
    </source>
</reference>
<protein>
    <submittedName>
        <fullName evidence="1">Uncharacterized protein</fullName>
    </submittedName>
</protein>
<dbReference type="AlphaFoldDB" id="A0AAN5C4Z7"/>
<proteinExistence type="predicted"/>
<keyword evidence="2" id="KW-1185">Reference proteome</keyword>
<organism evidence="1 2">
    <name type="scientific">Pristionchus mayeri</name>
    <dbReference type="NCBI Taxonomy" id="1317129"/>
    <lineage>
        <taxon>Eukaryota</taxon>
        <taxon>Metazoa</taxon>
        <taxon>Ecdysozoa</taxon>
        <taxon>Nematoda</taxon>
        <taxon>Chromadorea</taxon>
        <taxon>Rhabditida</taxon>
        <taxon>Rhabditina</taxon>
        <taxon>Diplogasteromorpha</taxon>
        <taxon>Diplogasteroidea</taxon>
        <taxon>Neodiplogasteridae</taxon>
        <taxon>Pristionchus</taxon>
    </lineage>
</organism>
<comment type="caution">
    <text evidence="1">The sequence shown here is derived from an EMBL/GenBank/DDBJ whole genome shotgun (WGS) entry which is preliminary data.</text>
</comment>
<evidence type="ECO:0000313" key="2">
    <source>
        <dbReference type="Proteomes" id="UP001328107"/>
    </source>
</evidence>
<feature type="non-terminal residue" evidence="1">
    <location>
        <position position="81"/>
    </location>
</feature>
<dbReference type="Proteomes" id="UP001328107">
    <property type="component" value="Unassembled WGS sequence"/>
</dbReference>
<sequence length="81" mass="9447">PVAVRSIFRRLIRSRWSELSGQGDMPVDEIQGRSRTTTLFMRHASFRAIDDLRRSPLTMHESPLRWTKEDCVWSPSVFKAS</sequence>
<accession>A0AAN5C4Z7</accession>
<evidence type="ECO:0000313" key="1">
    <source>
        <dbReference type="EMBL" id="GMR37533.1"/>
    </source>
</evidence>